<reference evidence="2 3" key="1">
    <citation type="journal article" date="2018" name="Appl. Environ. Microbiol.">
        <title>Antimicrobial susceptibility testing and tentative epidemiological cut-off values of five Bacillus species relevant for use as animal feed additives or for plant protection.</title>
        <authorList>
            <person name="Agerso Y."/>
            <person name="Stuer-Lauridsen B."/>
            <person name="Bjerre K."/>
            <person name="Jensen M.G."/>
            <person name="Johansen E."/>
            <person name="Bennedsen M."/>
            <person name="Brockmann E."/>
            <person name="Nielsen B."/>
        </authorList>
    </citation>
    <scope>NUCLEOTIDE SEQUENCE [LARGE SCALE GENOMIC DNA]</scope>
    <source>
        <strain evidence="2 3">CHCC20162</strain>
    </source>
</reference>
<sequence length="75" mass="8651">MNNIEKKKCEIINLKKQDEVNKNLIKVSESLVAVLNQFREEPDNKEVLTVMANLEGQKEQLKAKAKKLSEEFAHL</sequence>
<name>A0A3D8WV81_PRIMG</name>
<dbReference type="AlphaFoldDB" id="A0A3D8WV81"/>
<keyword evidence="1" id="KW-0175">Coiled coil</keyword>
<organism evidence="2 3">
    <name type="scientific">Priestia megaterium</name>
    <name type="common">Bacillus megaterium</name>
    <dbReference type="NCBI Taxonomy" id="1404"/>
    <lineage>
        <taxon>Bacteria</taxon>
        <taxon>Bacillati</taxon>
        <taxon>Bacillota</taxon>
        <taxon>Bacilli</taxon>
        <taxon>Bacillales</taxon>
        <taxon>Bacillaceae</taxon>
        <taxon>Priestia</taxon>
    </lineage>
</organism>
<protein>
    <submittedName>
        <fullName evidence="2">Uncharacterized protein</fullName>
    </submittedName>
</protein>
<proteinExistence type="predicted"/>
<feature type="coiled-coil region" evidence="1">
    <location>
        <begin position="44"/>
        <end position="71"/>
    </location>
</feature>
<evidence type="ECO:0000256" key="1">
    <source>
        <dbReference type="SAM" id="Coils"/>
    </source>
</evidence>
<dbReference type="EMBL" id="PQWM01000048">
    <property type="protein sequence ID" value="RDZ08132.1"/>
    <property type="molecule type" value="Genomic_DNA"/>
</dbReference>
<comment type="caution">
    <text evidence="2">The sequence shown here is derived from an EMBL/GenBank/DDBJ whole genome shotgun (WGS) entry which is preliminary data.</text>
</comment>
<dbReference type="Proteomes" id="UP000256519">
    <property type="component" value="Unassembled WGS sequence"/>
</dbReference>
<evidence type="ECO:0000313" key="2">
    <source>
        <dbReference type="EMBL" id="RDZ08132.1"/>
    </source>
</evidence>
<gene>
    <name evidence="2" type="ORF">C3744_26405</name>
</gene>
<evidence type="ECO:0000313" key="3">
    <source>
        <dbReference type="Proteomes" id="UP000256519"/>
    </source>
</evidence>
<dbReference type="RefSeq" id="WP_116078024.1">
    <property type="nucleotide sequence ID" value="NZ_CP187635.1"/>
</dbReference>
<accession>A0A3D8WV81</accession>